<name>A0ABV9ZGZ0_9PSEU</name>
<dbReference type="RefSeq" id="WP_378022200.1">
    <property type="nucleotide sequence ID" value="NZ_JBHSKG010000008.1"/>
</dbReference>
<sequence>MAVAAQDVDAGQRIVRVADDALCFLEPLVERVPVEDDVVGEVGVHEPERCPDPFVVRGPHGEHLALGGVVSETGLGGEHLDRSLAHPYRPAPRVTLSEAARDEVGGDVGHRHGVLGNDASGFPEQNRPVGVDDGRARDRRAHVFRGRDVAQLGEPGLEPSEACRHHGSLLASGPPINTPR</sequence>
<reference evidence="3" key="1">
    <citation type="journal article" date="2019" name="Int. J. Syst. Evol. Microbiol.">
        <title>The Global Catalogue of Microorganisms (GCM) 10K type strain sequencing project: providing services to taxonomists for standard genome sequencing and annotation.</title>
        <authorList>
            <consortium name="The Broad Institute Genomics Platform"/>
            <consortium name="The Broad Institute Genome Sequencing Center for Infectious Disease"/>
            <person name="Wu L."/>
            <person name="Ma J."/>
        </authorList>
    </citation>
    <scope>NUCLEOTIDE SEQUENCE [LARGE SCALE GENOMIC DNA]</scope>
    <source>
        <strain evidence="3">XZYJ18</strain>
    </source>
</reference>
<gene>
    <name evidence="2" type="ORF">ACFPK1_16750</name>
</gene>
<evidence type="ECO:0000313" key="3">
    <source>
        <dbReference type="Proteomes" id="UP001596175"/>
    </source>
</evidence>
<organism evidence="2 3">
    <name type="scientific">Actinomycetospora rhizophila</name>
    <dbReference type="NCBI Taxonomy" id="1416876"/>
    <lineage>
        <taxon>Bacteria</taxon>
        <taxon>Bacillati</taxon>
        <taxon>Actinomycetota</taxon>
        <taxon>Actinomycetes</taxon>
        <taxon>Pseudonocardiales</taxon>
        <taxon>Pseudonocardiaceae</taxon>
        <taxon>Actinomycetospora</taxon>
    </lineage>
</organism>
<accession>A0ABV9ZGZ0</accession>
<keyword evidence="3" id="KW-1185">Reference proteome</keyword>
<evidence type="ECO:0000313" key="2">
    <source>
        <dbReference type="EMBL" id="MFC5139891.1"/>
    </source>
</evidence>
<proteinExistence type="predicted"/>
<feature type="region of interest" description="Disordered" evidence="1">
    <location>
        <begin position="114"/>
        <end position="180"/>
    </location>
</feature>
<dbReference type="EMBL" id="JBHSKG010000008">
    <property type="protein sequence ID" value="MFC5139891.1"/>
    <property type="molecule type" value="Genomic_DNA"/>
</dbReference>
<evidence type="ECO:0000256" key="1">
    <source>
        <dbReference type="SAM" id="MobiDB-lite"/>
    </source>
</evidence>
<comment type="caution">
    <text evidence="2">The sequence shown here is derived from an EMBL/GenBank/DDBJ whole genome shotgun (WGS) entry which is preliminary data.</text>
</comment>
<dbReference type="Proteomes" id="UP001596175">
    <property type="component" value="Unassembled WGS sequence"/>
</dbReference>
<protein>
    <submittedName>
        <fullName evidence="2">Uncharacterized protein</fullName>
    </submittedName>
</protein>